<dbReference type="Pfam" id="PF00466">
    <property type="entry name" value="Ribosomal_L10"/>
    <property type="match status" value="1"/>
</dbReference>
<keyword evidence="5" id="KW-0699">rRNA-binding</keyword>
<comment type="subunit">
    <text evidence="5">Part of the ribosomal stalk of the 50S ribosomal subunit. The N-terminus interacts with L11 and the large rRNA to form the base of the stalk. The C-terminus forms an elongated spine to which L12 dimers bind in a sequential fashion forming a multimeric L10(L12)X complex.</text>
</comment>
<dbReference type="InterPro" id="IPR022973">
    <property type="entry name" value="Ribosomal_uL10_bac"/>
</dbReference>
<dbReference type="Proteomes" id="UP000178764">
    <property type="component" value="Unassembled WGS sequence"/>
</dbReference>
<protein>
    <recommendedName>
        <fullName evidence="4 5">Large ribosomal subunit protein uL10</fullName>
    </recommendedName>
</protein>
<organism evidence="6 7">
    <name type="scientific">Candidatus Berkelbacteria bacterium RBG_13_40_8</name>
    <dbReference type="NCBI Taxonomy" id="1797467"/>
    <lineage>
        <taxon>Bacteria</taxon>
        <taxon>Candidatus Berkelbacteria</taxon>
    </lineage>
</organism>
<dbReference type="NCBIfam" id="NF000955">
    <property type="entry name" value="PRK00099.1-1"/>
    <property type="match status" value="1"/>
</dbReference>
<sequence length="173" mass="19380">MLLTRTQKEQLVSDMAESMDKSKSIILVNYQGLKNKEIEKLKRNLRDKGIGFQITKNTLFKIALKNAGLVVEDSLLDQPVAVIWGADDEVTPAKLAVAFKKEAEKLEIIGGIVNKNFTDESTIKQLAALPGREELYAKLVGTLNAPMYRLVNSLQGNLRSLIYILEQYQKSKV</sequence>
<comment type="function">
    <text evidence="5">Forms part of the ribosomal stalk, playing a central role in the interaction of the ribosome with GTP-bound translation factors.</text>
</comment>
<evidence type="ECO:0000313" key="7">
    <source>
        <dbReference type="Proteomes" id="UP000178764"/>
    </source>
</evidence>
<dbReference type="SUPFAM" id="SSF160369">
    <property type="entry name" value="Ribosomal protein L10-like"/>
    <property type="match status" value="1"/>
</dbReference>
<dbReference type="GO" id="GO:0005840">
    <property type="term" value="C:ribosome"/>
    <property type="evidence" value="ECO:0007669"/>
    <property type="project" value="UniProtKB-KW"/>
</dbReference>
<dbReference type="AlphaFoldDB" id="A0A1F5DML6"/>
<evidence type="ECO:0000256" key="1">
    <source>
        <dbReference type="ARBA" id="ARBA00008889"/>
    </source>
</evidence>
<accession>A0A1F5DML6</accession>
<gene>
    <name evidence="5" type="primary">rplJ</name>
    <name evidence="6" type="ORF">A2V71_04050</name>
</gene>
<dbReference type="Gene3D" id="3.30.70.1730">
    <property type="match status" value="1"/>
</dbReference>
<dbReference type="InterPro" id="IPR047865">
    <property type="entry name" value="Ribosomal_uL10_bac_type"/>
</dbReference>
<comment type="caution">
    <text evidence="6">The sequence shown here is derived from an EMBL/GenBank/DDBJ whole genome shotgun (WGS) entry which is preliminary data.</text>
</comment>
<dbReference type="GO" id="GO:1990904">
    <property type="term" value="C:ribonucleoprotein complex"/>
    <property type="evidence" value="ECO:0007669"/>
    <property type="project" value="UniProtKB-KW"/>
</dbReference>
<dbReference type="PANTHER" id="PTHR11560">
    <property type="entry name" value="39S RIBOSOMAL PROTEIN L10, MITOCHONDRIAL"/>
    <property type="match status" value="1"/>
</dbReference>
<dbReference type="Gene3D" id="6.10.250.290">
    <property type="match status" value="1"/>
</dbReference>
<name>A0A1F5DML6_9BACT</name>
<proteinExistence type="inferred from homology"/>
<dbReference type="CDD" id="cd05797">
    <property type="entry name" value="Ribosomal_L10"/>
    <property type="match status" value="1"/>
</dbReference>
<evidence type="ECO:0000256" key="2">
    <source>
        <dbReference type="ARBA" id="ARBA00022980"/>
    </source>
</evidence>
<dbReference type="InterPro" id="IPR001790">
    <property type="entry name" value="Ribosomal_uL10"/>
</dbReference>
<keyword evidence="2 5" id="KW-0689">Ribosomal protein</keyword>
<keyword evidence="5" id="KW-0694">RNA-binding</keyword>
<evidence type="ECO:0000313" key="6">
    <source>
        <dbReference type="EMBL" id="OGD56281.1"/>
    </source>
</evidence>
<dbReference type="GO" id="GO:0070180">
    <property type="term" value="F:large ribosomal subunit rRNA binding"/>
    <property type="evidence" value="ECO:0007669"/>
    <property type="project" value="UniProtKB-UniRule"/>
</dbReference>
<dbReference type="EMBL" id="MEZT01000023">
    <property type="protein sequence ID" value="OGD56281.1"/>
    <property type="molecule type" value="Genomic_DNA"/>
</dbReference>
<dbReference type="HAMAP" id="MF_00362">
    <property type="entry name" value="Ribosomal_uL10"/>
    <property type="match status" value="1"/>
</dbReference>
<reference evidence="6 7" key="1">
    <citation type="journal article" date="2016" name="Nat. Commun.">
        <title>Thousands of microbial genomes shed light on interconnected biogeochemical processes in an aquifer system.</title>
        <authorList>
            <person name="Anantharaman K."/>
            <person name="Brown C.T."/>
            <person name="Hug L.A."/>
            <person name="Sharon I."/>
            <person name="Castelle C.J."/>
            <person name="Probst A.J."/>
            <person name="Thomas B.C."/>
            <person name="Singh A."/>
            <person name="Wilkins M.J."/>
            <person name="Karaoz U."/>
            <person name="Brodie E.L."/>
            <person name="Williams K.H."/>
            <person name="Hubbard S.S."/>
            <person name="Banfield J.F."/>
        </authorList>
    </citation>
    <scope>NUCLEOTIDE SEQUENCE [LARGE SCALE GENOMIC DNA]</scope>
</reference>
<evidence type="ECO:0000256" key="4">
    <source>
        <dbReference type="ARBA" id="ARBA00035202"/>
    </source>
</evidence>
<comment type="similarity">
    <text evidence="1 5">Belongs to the universal ribosomal protein uL10 family.</text>
</comment>
<dbReference type="InterPro" id="IPR043141">
    <property type="entry name" value="Ribosomal_uL10-like_sf"/>
</dbReference>
<keyword evidence="3 5" id="KW-0687">Ribonucleoprotein</keyword>
<dbReference type="GO" id="GO:0006412">
    <property type="term" value="P:translation"/>
    <property type="evidence" value="ECO:0007669"/>
    <property type="project" value="UniProtKB-UniRule"/>
</dbReference>
<evidence type="ECO:0000256" key="3">
    <source>
        <dbReference type="ARBA" id="ARBA00023274"/>
    </source>
</evidence>
<evidence type="ECO:0000256" key="5">
    <source>
        <dbReference type="HAMAP-Rule" id="MF_00362"/>
    </source>
</evidence>